<keyword evidence="8" id="KW-1185">Reference proteome</keyword>
<feature type="domain" description="AB hydrolase-1" evidence="6">
    <location>
        <begin position="32"/>
        <end position="323"/>
    </location>
</feature>
<dbReference type="Gene3D" id="3.40.50.1820">
    <property type="entry name" value="alpha/beta hydrolase"/>
    <property type="match status" value="1"/>
</dbReference>
<organism evidence="7 8">
    <name type="scientific">Pseudomyxococcus hansupus</name>
    <dbReference type="NCBI Taxonomy" id="1297742"/>
    <lineage>
        <taxon>Bacteria</taxon>
        <taxon>Pseudomonadati</taxon>
        <taxon>Myxococcota</taxon>
        <taxon>Myxococcia</taxon>
        <taxon>Myxococcales</taxon>
        <taxon>Cystobacterineae</taxon>
        <taxon>Myxococcaceae</taxon>
        <taxon>Pseudomyxococcus</taxon>
    </lineage>
</organism>
<gene>
    <name evidence="7" type="ORF">A176_003098</name>
</gene>
<dbReference type="STRING" id="1297742.A176_003098"/>
<evidence type="ECO:0000313" key="7">
    <source>
        <dbReference type="EMBL" id="AKQ66186.1"/>
    </source>
</evidence>
<keyword evidence="5" id="KW-0560">Oxidoreductase</keyword>
<dbReference type="PATRIC" id="fig|1297742.4.peg.3125"/>
<keyword evidence="4" id="KW-0274">FAD</keyword>
<evidence type="ECO:0000256" key="2">
    <source>
        <dbReference type="ARBA" id="ARBA00010790"/>
    </source>
</evidence>
<comment type="cofactor">
    <cofactor evidence="1">
        <name>FAD</name>
        <dbReference type="ChEBI" id="CHEBI:57692"/>
    </cofactor>
</comment>
<dbReference type="SUPFAM" id="SSF53474">
    <property type="entry name" value="alpha/beta-Hydrolases"/>
    <property type="match status" value="1"/>
</dbReference>
<dbReference type="RefSeq" id="WP_002639578.1">
    <property type="nucleotide sequence ID" value="NZ_CP012109.1"/>
</dbReference>
<evidence type="ECO:0000256" key="1">
    <source>
        <dbReference type="ARBA" id="ARBA00001974"/>
    </source>
</evidence>
<sequence length="347" mass="39268">MDSFPAAERHDFPAGDGVPLQLTRYQGGSKGPVLLVHGAGVWSGMFMLPTVRENFVQFLVRHGYDTWLLDWRASVELPVRQFTLDEAALHDMPAAVRQVRERTGAKSVQAVAHCAGSATFFMSMAAGHLPDVHSVVASQVALHHIVPPSTHLKAMLRVPDVLDITRDYLTPDEDPRSPLFQAAFGTLVDLFRHECDSTVCKRLTFMYGQLFRHARINRETHDRLDEQFGPCNMLTFRHLAQMARAGYALSFDYGREENRRRYGREKPPSYLRAEHLKRPITFVSGEQNGTYMPASTELTYEWLREENGASYYQRKVLADYGHLDTFMGSTASRDTYPVLLDALEAMA</sequence>
<dbReference type="InterPro" id="IPR052542">
    <property type="entry name" value="Cholesterol_Oxidase"/>
</dbReference>
<accession>A0A0H4WRQ0</accession>
<evidence type="ECO:0000259" key="6">
    <source>
        <dbReference type="Pfam" id="PF00561"/>
    </source>
</evidence>
<protein>
    <submittedName>
        <fullName evidence="7">Cholesterol oxidase</fullName>
    </submittedName>
</protein>
<keyword evidence="3" id="KW-0285">Flavoprotein</keyword>
<reference evidence="7 8" key="1">
    <citation type="journal article" date="2016" name="PLoS ONE">
        <title>Complete Genome Sequence and Comparative Genomics of a Novel Myxobacterium Myxococcus hansupus.</title>
        <authorList>
            <person name="Sharma G."/>
            <person name="Narwani T."/>
            <person name="Subramanian S."/>
        </authorList>
    </citation>
    <scope>NUCLEOTIDE SEQUENCE [LARGE SCALE GENOMIC DNA]</scope>
    <source>
        <strain evidence="8">mixupus</strain>
    </source>
</reference>
<dbReference type="OrthoDB" id="9787779at2"/>
<dbReference type="EMBL" id="CP012109">
    <property type="protein sequence ID" value="AKQ66186.1"/>
    <property type="molecule type" value="Genomic_DNA"/>
</dbReference>
<evidence type="ECO:0000256" key="3">
    <source>
        <dbReference type="ARBA" id="ARBA00022630"/>
    </source>
</evidence>
<dbReference type="Proteomes" id="UP000009026">
    <property type="component" value="Chromosome"/>
</dbReference>
<dbReference type="InterPro" id="IPR029058">
    <property type="entry name" value="AB_hydrolase_fold"/>
</dbReference>
<dbReference type="Pfam" id="PF00561">
    <property type="entry name" value="Abhydrolase_1"/>
    <property type="match status" value="1"/>
</dbReference>
<evidence type="ECO:0000313" key="8">
    <source>
        <dbReference type="Proteomes" id="UP000009026"/>
    </source>
</evidence>
<dbReference type="GO" id="GO:0016491">
    <property type="term" value="F:oxidoreductase activity"/>
    <property type="evidence" value="ECO:0007669"/>
    <property type="project" value="UniProtKB-KW"/>
</dbReference>
<evidence type="ECO:0000256" key="4">
    <source>
        <dbReference type="ARBA" id="ARBA00022827"/>
    </source>
</evidence>
<proteinExistence type="inferred from homology"/>
<dbReference type="eggNOG" id="COG4757">
    <property type="taxonomic scope" value="Bacteria"/>
</dbReference>
<comment type="similarity">
    <text evidence="2">Belongs to the GMC oxidoreductase family.</text>
</comment>
<dbReference type="PANTHER" id="PTHR47470">
    <property type="entry name" value="CHOLESTEROL OXIDASE"/>
    <property type="match status" value="1"/>
</dbReference>
<name>A0A0H4WRQ0_9BACT</name>
<dbReference type="InterPro" id="IPR000073">
    <property type="entry name" value="AB_hydrolase_1"/>
</dbReference>
<dbReference type="AlphaFoldDB" id="A0A0H4WRQ0"/>
<dbReference type="KEGG" id="mym:A176_003098"/>
<evidence type="ECO:0000256" key="5">
    <source>
        <dbReference type="ARBA" id="ARBA00023002"/>
    </source>
</evidence>
<dbReference type="PANTHER" id="PTHR47470:SF1">
    <property type="entry name" value="FAD-DEPENDENT OXIDOREDUCTASE 2 FAD BINDING DOMAIN-CONTAINING PROTEIN"/>
    <property type="match status" value="1"/>
</dbReference>